<dbReference type="GO" id="GO:0031966">
    <property type="term" value="C:mitochondrial membrane"/>
    <property type="evidence" value="ECO:0007669"/>
    <property type="project" value="UniProtKB-SubCell"/>
</dbReference>
<proteinExistence type="inferred from homology"/>
<gene>
    <name evidence="12" type="ORF">BDV38DRAFT_255565</name>
</gene>
<feature type="compositionally biased region" description="Basic and acidic residues" evidence="9">
    <location>
        <begin position="148"/>
        <end position="165"/>
    </location>
</feature>
<dbReference type="RefSeq" id="XP_031910357.1">
    <property type="nucleotide sequence ID" value="XM_032055430.1"/>
</dbReference>
<dbReference type="AlphaFoldDB" id="A0A5N6SMD6"/>
<evidence type="ECO:0000256" key="10">
    <source>
        <dbReference type="SAM" id="Phobius"/>
    </source>
</evidence>
<keyword evidence="13" id="KW-1185">Reference proteome</keyword>
<keyword evidence="6 10" id="KW-1133">Transmembrane helix</keyword>
<dbReference type="PANTHER" id="PTHR12297:SF3">
    <property type="entry name" value="HIG1 DOMAIN FAMILY MEMBER 1A"/>
    <property type="match status" value="1"/>
</dbReference>
<dbReference type="Gene3D" id="6.10.140.1320">
    <property type="match status" value="1"/>
</dbReference>
<reference evidence="12 13" key="1">
    <citation type="submission" date="2019-04" db="EMBL/GenBank/DDBJ databases">
        <title>Friends and foes A comparative genomics study of 23 Aspergillus species from section Flavi.</title>
        <authorList>
            <consortium name="DOE Joint Genome Institute"/>
            <person name="Kjaerbolling I."/>
            <person name="Vesth T."/>
            <person name="Frisvad J.C."/>
            <person name="Nybo J.L."/>
            <person name="Theobald S."/>
            <person name="Kildgaard S."/>
            <person name="Isbrandt T."/>
            <person name="Kuo A."/>
            <person name="Sato A."/>
            <person name="Lyhne E.K."/>
            <person name="Kogle M.E."/>
            <person name="Wiebenga A."/>
            <person name="Kun R.S."/>
            <person name="Lubbers R.J."/>
            <person name="Makela M.R."/>
            <person name="Barry K."/>
            <person name="Chovatia M."/>
            <person name="Clum A."/>
            <person name="Daum C."/>
            <person name="Haridas S."/>
            <person name="He G."/>
            <person name="LaButti K."/>
            <person name="Lipzen A."/>
            <person name="Mondo S."/>
            <person name="Riley R."/>
            <person name="Salamov A."/>
            <person name="Simmons B.A."/>
            <person name="Magnuson J.K."/>
            <person name="Henrissat B."/>
            <person name="Mortensen U.H."/>
            <person name="Larsen T.O."/>
            <person name="Devries R.P."/>
            <person name="Grigoriev I.V."/>
            <person name="Machida M."/>
            <person name="Baker S.E."/>
            <person name="Andersen M.R."/>
        </authorList>
    </citation>
    <scope>NUCLEOTIDE SEQUENCE [LARGE SCALE GENOMIC DNA]</scope>
    <source>
        <strain evidence="12 13">CBS 117625</strain>
    </source>
</reference>
<name>A0A5N6SMD6_ASPPS</name>
<keyword evidence="7" id="KW-0496">Mitochondrion</keyword>
<organism evidence="12 13">
    <name type="scientific">Aspergillus pseudotamarii</name>
    <dbReference type="NCBI Taxonomy" id="132259"/>
    <lineage>
        <taxon>Eukaryota</taxon>
        <taxon>Fungi</taxon>
        <taxon>Dikarya</taxon>
        <taxon>Ascomycota</taxon>
        <taxon>Pezizomycotina</taxon>
        <taxon>Eurotiomycetes</taxon>
        <taxon>Eurotiomycetidae</taxon>
        <taxon>Eurotiales</taxon>
        <taxon>Aspergillaceae</taxon>
        <taxon>Aspergillus</taxon>
        <taxon>Aspergillus subgen. Circumdati</taxon>
    </lineage>
</organism>
<dbReference type="InterPro" id="IPR050355">
    <property type="entry name" value="RCF1"/>
</dbReference>
<evidence type="ECO:0000256" key="8">
    <source>
        <dbReference type="ARBA" id="ARBA00023136"/>
    </source>
</evidence>
<sequence length="180" mass="20790">MSGDPVPSSFDGNPQFEEETSLQKFRRRLKEEPLIPLGCAATSYALYRAYRSMKAGDSVEMNRMFRARIYAQFFTLIAVVVGGMYFKTERQQRKEFEKMVEERKSQEKRDAWLRELEIRDKEDKDWRQRHAAMETAAAEAGKTAAKPSAEHDAARSAIERSEEKSMGVLDAVKELLSRRN</sequence>
<evidence type="ECO:0000259" key="11">
    <source>
        <dbReference type="PROSITE" id="PS51503"/>
    </source>
</evidence>
<dbReference type="PROSITE" id="PS51503">
    <property type="entry name" value="HIG1"/>
    <property type="match status" value="1"/>
</dbReference>
<dbReference type="GO" id="GO:0097250">
    <property type="term" value="P:mitochondrial respirasome assembly"/>
    <property type="evidence" value="ECO:0007669"/>
    <property type="project" value="TreeGrafter"/>
</dbReference>
<keyword evidence="5 10" id="KW-0812">Transmembrane</keyword>
<evidence type="ECO:0000313" key="13">
    <source>
        <dbReference type="Proteomes" id="UP000325672"/>
    </source>
</evidence>
<evidence type="ECO:0000256" key="9">
    <source>
        <dbReference type="SAM" id="MobiDB-lite"/>
    </source>
</evidence>
<dbReference type="PANTHER" id="PTHR12297">
    <property type="entry name" value="HYPOXIA-INDUCBILE GENE 1 HIG1 -RELATED"/>
    <property type="match status" value="1"/>
</dbReference>
<comment type="subcellular location">
    <subcellularLocation>
        <location evidence="2">Mitochondrion membrane</location>
    </subcellularLocation>
</comment>
<evidence type="ECO:0000256" key="1">
    <source>
        <dbReference type="ARBA" id="ARBA00002584"/>
    </source>
</evidence>
<feature type="compositionally biased region" description="Low complexity" evidence="9">
    <location>
        <begin position="133"/>
        <end position="146"/>
    </location>
</feature>
<evidence type="ECO:0000256" key="4">
    <source>
        <dbReference type="ARBA" id="ARBA00011565"/>
    </source>
</evidence>
<evidence type="ECO:0000256" key="2">
    <source>
        <dbReference type="ARBA" id="ARBA00004325"/>
    </source>
</evidence>
<protein>
    <submittedName>
        <fullName evidence="12">Respiratory supercomplex factor 1, mitochondrial</fullName>
    </submittedName>
</protein>
<feature type="domain" description="HIG1" evidence="11">
    <location>
        <begin position="6"/>
        <end position="97"/>
    </location>
</feature>
<keyword evidence="8 10" id="KW-0472">Membrane</keyword>
<evidence type="ECO:0000256" key="3">
    <source>
        <dbReference type="ARBA" id="ARBA00009366"/>
    </source>
</evidence>
<comment type="subunit">
    <text evidence="4">Associates with the respiratory chain complex III/complex IV supercomplex.</text>
</comment>
<dbReference type="GeneID" id="43639640"/>
<dbReference type="OrthoDB" id="6604018at2759"/>
<dbReference type="Proteomes" id="UP000325672">
    <property type="component" value="Unassembled WGS sequence"/>
</dbReference>
<accession>A0A5N6SMD6</accession>
<dbReference type="InterPro" id="IPR007667">
    <property type="entry name" value="Hypoxia_induced_domain"/>
</dbReference>
<comment type="function">
    <text evidence="1">Cytochrome c oxidase subunit which plays a role in assembly of respiratory supercomplexes.</text>
</comment>
<evidence type="ECO:0000256" key="7">
    <source>
        <dbReference type="ARBA" id="ARBA00023128"/>
    </source>
</evidence>
<evidence type="ECO:0000256" key="6">
    <source>
        <dbReference type="ARBA" id="ARBA00022989"/>
    </source>
</evidence>
<dbReference type="EMBL" id="ML743605">
    <property type="protein sequence ID" value="KAE8134294.1"/>
    <property type="molecule type" value="Genomic_DNA"/>
</dbReference>
<comment type="similarity">
    <text evidence="3">Belongs to the RCF1 family.</text>
</comment>
<feature type="transmembrane region" description="Helical" evidence="10">
    <location>
        <begin position="69"/>
        <end position="86"/>
    </location>
</feature>
<dbReference type="Pfam" id="PF04588">
    <property type="entry name" value="HIG_1_N"/>
    <property type="match status" value="1"/>
</dbReference>
<feature type="region of interest" description="Disordered" evidence="9">
    <location>
        <begin position="132"/>
        <end position="165"/>
    </location>
</feature>
<evidence type="ECO:0000313" key="12">
    <source>
        <dbReference type="EMBL" id="KAE8134294.1"/>
    </source>
</evidence>
<evidence type="ECO:0000256" key="5">
    <source>
        <dbReference type="ARBA" id="ARBA00022692"/>
    </source>
</evidence>